<sequence>MEAVFWAFQWFSSIPRHHVSGRDCGLPATFHAHRHWREFRVDICMVDGFCNLWDMWMNLFERRVRAPGYILHRRRFLLAFASAGLPGLKLELKGAFFPSHCAGSYELA</sequence>
<evidence type="ECO:0000313" key="1">
    <source>
        <dbReference type="EMBL" id="KAF1830956.1"/>
    </source>
</evidence>
<name>A0A6A5K4E5_9PLEO</name>
<evidence type="ECO:0000313" key="2">
    <source>
        <dbReference type="Proteomes" id="UP000800040"/>
    </source>
</evidence>
<dbReference type="EMBL" id="ML975378">
    <property type="protein sequence ID" value="KAF1830956.1"/>
    <property type="molecule type" value="Genomic_DNA"/>
</dbReference>
<accession>A0A6A5K4E5</accession>
<protein>
    <submittedName>
        <fullName evidence="1">Uncharacterized protein</fullName>
    </submittedName>
</protein>
<dbReference type="Proteomes" id="UP000800040">
    <property type="component" value="Unassembled WGS sequence"/>
</dbReference>
<keyword evidence="2" id="KW-1185">Reference proteome</keyword>
<gene>
    <name evidence="1" type="ORF">BDW02DRAFT_76568</name>
</gene>
<organism evidence="1 2">
    <name type="scientific">Decorospora gaudefroyi</name>
    <dbReference type="NCBI Taxonomy" id="184978"/>
    <lineage>
        <taxon>Eukaryota</taxon>
        <taxon>Fungi</taxon>
        <taxon>Dikarya</taxon>
        <taxon>Ascomycota</taxon>
        <taxon>Pezizomycotina</taxon>
        <taxon>Dothideomycetes</taxon>
        <taxon>Pleosporomycetidae</taxon>
        <taxon>Pleosporales</taxon>
        <taxon>Pleosporineae</taxon>
        <taxon>Pleosporaceae</taxon>
        <taxon>Decorospora</taxon>
    </lineage>
</organism>
<dbReference type="AlphaFoldDB" id="A0A6A5K4E5"/>
<reference evidence="1" key="1">
    <citation type="submission" date="2020-01" db="EMBL/GenBank/DDBJ databases">
        <authorList>
            <consortium name="DOE Joint Genome Institute"/>
            <person name="Haridas S."/>
            <person name="Albert R."/>
            <person name="Binder M."/>
            <person name="Bloem J."/>
            <person name="Labutti K."/>
            <person name="Salamov A."/>
            <person name="Andreopoulos B."/>
            <person name="Baker S.E."/>
            <person name="Barry K."/>
            <person name="Bills G."/>
            <person name="Bluhm B.H."/>
            <person name="Cannon C."/>
            <person name="Castanera R."/>
            <person name="Culley D.E."/>
            <person name="Daum C."/>
            <person name="Ezra D."/>
            <person name="Gonzalez J.B."/>
            <person name="Henrissat B."/>
            <person name="Kuo A."/>
            <person name="Liang C."/>
            <person name="Lipzen A."/>
            <person name="Lutzoni F."/>
            <person name="Magnuson J."/>
            <person name="Mondo S."/>
            <person name="Nolan M."/>
            <person name="Ohm R."/>
            <person name="Pangilinan J."/>
            <person name="Park H.-J."/>
            <person name="Ramirez L."/>
            <person name="Alfaro M."/>
            <person name="Sun H."/>
            <person name="Tritt A."/>
            <person name="Yoshinaga Y."/>
            <person name="Zwiers L.-H."/>
            <person name="Turgeon B.G."/>
            <person name="Goodwin S.B."/>
            <person name="Spatafora J.W."/>
            <person name="Crous P.W."/>
            <person name="Grigoriev I.V."/>
        </authorList>
    </citation>
    <scope>NUCLEOTIDE SEQUENCE</scope>
    <source>
        <strain evidence="1">P77</strain>
    </source>
</reference>
<proteinExistence type="predicted"/>